<organism evidence="1 2">
    <name type="scientific">Noviherbaspirillum pedocola</name>
    <dbReference type="NCBI Taxonomy" id="2801341"/>
    <lineage>
        <taxon>Bacteria</taxon>
        <taxon>Pseudomonadati</taxon>
        <taxon>Pseudomonadota</taxon>
        <taxon>Betaproteobacteria</taxon>
        <taxon>Burkholderiales</taxon>
        <taxon>Oxalobacteraceae</taxon>
        <taxon>Noviherbaspirillum</taxon>
    </lineage>
</organism>
<dbReference type="EMBL" id="JAEPBG010000003">
    <property type="protein sequence ID" value="MBK4735010.1"/>
    <property type="molecule type" value="Genomic_DNA"/>
</dbReference>
<reference evidence="1" key="1">
    <citation type="submission" date="2021-01" db="EMBL/GenBank/DDBJ databases">
        <title>Genome sequence of strain Noviherbaspirillum sp. DKR-6.</title>
        <authorList>
            <person name="Chaudhary D.K."/>
        </authorList>
    </citation>
    <scope>NUCLEOTIDE SEQUENCE</scope>
    <source>
        <strain evidence="1">DKR-6</strain>
    </source>
</reference>
<evidence type="ECO:0000313" key="1">
    <source>
        <dbReference type="EMBL" id="MBK4735010.1"/>
    </source>
</evidence>
<dbReference type="AlphaFoldDB" id="A0A934W6E2"/>
<dbReference type="RefSeq" id="WP_200591773.1">
    <property type="nucleotide sequence ID" value="NZ_JAEPBG010000003.1"/>
</dbReference>
<protein>
    <submittedName>
        <fullName evidence="1">Uncharacterized protein</fullName>
    </submittedName>
</protein>
<dbReference type="Proteomes" id="UP000622890">
    <property type="component" value="Unassembled WGS sequence"/>
</dbReference>
<keyword evidence="2" id="KW-1185">Reference proteome</keyword>
<proteinExistence type="predicted"/>
<accession>A0A934W6E2</accession>
<evidence type="ECO:0000313" key="2">
    <source>
        <dbReference type="Proteomes" id="UP000622890"/>
    </source>
</evidence>
<gene>
    <name evidence="1" type="ORF">JJB74_10360</name>
</gene>
<dbReference type="InterPro" id="IPR027417">
    <property type="entry name" value="P-loop_NTPase"/>
</dbReference>
<dbReference type="Gene3D" id="3.40.50.300">
    <property type="entry name" value="P-loop containing nucleotide triphosphate hydrolases"/>
    <property type="match status" value="1"/>
</dbReference>
<name>A0A934W6E2_9BURK</name>
<sequence length="103" mass="11452">MGKSSLALQYAIAGSKRSEPVACFSFDEILNTLYDRARGLNIEAQHAEPRDRQGAISFHLSPCVVHQRQQFTGPRDYFTSCDRATLSTSLQTQGTFQGVLQID</sequence>
<comment type="caution">
    <text evidence="1">The sequence shown here is derived from an EMBL/GenBank/DDBJ whole genome shotgun (WGS) entry which is preliminary data.</text>
</comment>